<name>A0A5N5D4Q5_9PEZI</name>
<dbReference type="SUPFAM" id="SSF56801">
    <property type="entry name" value="Acetyl-CoA synthetase-like"/>
    <property type="match status" value="1"/>
</dbReference>
<gene>
    <name evidence="1" type="ORF">DBV05_g8597</name>
</gene>
<proteinExistence type="predicted"/>
<organism evidence="1 2">
    <name type="scientific">Lasiodiplodia theobromae</name>
    <dbReference type="NCBI Taxonomy" id="45133"/>
    <lineage>
        <taxon>Eukaryota</taxon>
        <taxon>Fungi</taxon>
        <taxon>Dikarya</taxon>
        <taxon>Ascomycota</taxon>
        <taxon>Pezizomycotina</taxon>
        <taxon>Dothideomycetes</taxon>
        <taxon>Dothideomycetes incertae sedis</taxon>
        <taxon>Botryosphaeriales</taxon>
        <taxon>Botryosphaeriaceae</taxon>
        <taxon>Lasiodiplodia</taxon>
    </lineage>
</organism>
<keyword evidence="2" id="KW-1185">Reference proteome</keyword>
<dbReference type="Gene3D" id="3.40.50.12780">
    <property type="entry name" value="N-terminal domain of ligase-like"/>
    <property type="match status" value="1"/>
</dbReference>
<reference evidence="1 2" key="1">
    <citation type="journal article" date="2019" name="Sci. Rep.">
        <title>A multi-omics analysis of the grapevine pathogen Lasiodiplodia theobromae reveals that temperature affects the expression of virulence- and pathogenicity-related genes.</title>
        <authorList>
            <person name="Felix C."/>
            <person name="Meneses R."/>
            <person name="Goncalves M.F.M."/>
            <person name="Tilleman L."/>
            <person name="Duarte A.S."/>
            <person name="Jorrin-Novo J.V."/>
            <person name="Van de Peer Y."/>
            <person name="Deforce D."/>
            <person name="Van Nieuwerburgh F."/>
            <person name="Esteves A.C."/>
            <person name="Alves A."/>
        </authorList>
    </citation>
    <scope>NUCLEOTIDE SEQUENCE [LARGE SCALE GENOMIC DNA]</scope>
    <source>
        <strain evidence="1 2">LA-SOL3</strain>
    </source>
</reference>
<comment type="caution">
    <text evidence="1">The sequence shown here is derived from an EMBL/GenBank/DDBJ whole genome shotgun (WGS) entry which is preliminary data.</text>
</comment>
<evidence type="ECO:0000313" key="2">
    <source>
        <dbReference type="Proteomes" id="UP000325902"/>
    </source>
</evidence>
<dbReference type="EMBL" id="VCHE01000072">
    <property type="protein sequence ID" value="KAB2572723.1"/>
    <property type="molecule type" value="Genomic_DNA"/>
</dbReference>
<dbReference type="Proteomes" id="UP000325902">
    <property type="component" value="Unassembled WGS sequence"/>
</dbReference>
<dbReference type="InterPro" id="IPR042099">
    <property type="entry name" value="ANL_N_sf"/>
</dbReference>
<sequence>MVARRQATVVVAPGTPTSVLSTIFLGATLVLLDDQMRVTRVGEVGRIHVGGRQLFSVYAREPEAMAQAFVRPPFAQEAALKIKVAGQRLELALADIEAVLNRVARESHKICGRRLGTSAEI</sequence>
<accession>A0A5N5D4Q5</accession>
<protein>
    <submittedName>
        <fullName evidence="1">Uncharacterized protein</fullName>
    </submittedName>
</protein>
<evidence type="ECO:0000313" key="1">
    <source>
        <dbReference type="EMBL" id="KAB2572723.1"/>
    </source>
</evidence>
<dbReference type="AlphaFoldDB" id="A0A5N5D4Q5"/>